<name>A0ABS8TLE4_DATST</name>
<dbReference type="Proteomes" id="UP000823775">
    <property type="component" value="Unassembled WGS sequence"/>
</dbReference>
<sequence length="297" mass="32826">MDLSPYDNPICDKPKWLATFESKLSIKLLIDIKARKVLFAEAEKDTVDFLFSHSIIASCYCHDRLLKRKRMNYNLYDSVENMNDTYIQSNQRKDMLLNPTSSAGIISSVPLLLLNDCSLSTPADGAVAATKGFVKEVVTYMVMDDLLVMPMSTISSITLLNKFNVKDVGALQEEVVHFGMEELLIVTLNISIFEIPTQYMELSGKQHDDSVQQLIPIRNDQDVNKIVASTLTHLSNKFETKSDQKGGTSVKSCADMTEDQGGAGLIPSNEGQIESSSYDICAKSCHGSIFSCGAVLK</sequence>
<dbReference type="PANTHER" id="PTHR33103">
    <property type="entry name" value="OS01G0153900 PROTEIN"/>
    <property type="match status" value="1"/>
</dbReference>
<organism evidence="1 2">
    <name type="scientific">Datura stramonium</name>
    <name type="common">Jimsonweed</name>
    <name type="synonym">Common thornapple</name>
    <dbReference type="NCBI Taxonomy" id="4076"/>
    <lineage>
        <taxon>Eukaryota</taxon>
        <taxon>Viridiplantae</taxon>
        <taxon>Streptophyta</taxon>
        <taxon>Embryophyta</taxon>
        <taxon>Tracheophyta</taxon>
        <taxon>Spermatophyta</taxon>
        <taxon>Magnoliopsida</taxon>
        <taxon>eudicotyledons</taxon>
        <taxon>Gunneridae</taxon>
        <taxon>Pentapetalae</taxon>
        <taxon>asterids</taxon>
        <taxon>lamiids</taxon>
        <taxon>Solanales</taxon>
        <taxon>Solanaceae</taxon>
        <taxon>Solanoideae</taxon>
        <taxon>Datureae</taxon>
        <taxon>Datura</taxon>
    </lineage>
</organism>
<evidence type="ECO:0000313" key="1">
    <source>
        <dbReference type="EMBL" id="MCD7471694.1"/>
    </source>
</evidence>
<gene>
    <name evidence="1" type="ORF">HAX54_012309</name>
</gene>
<dbReference type="EMBL" id="JACEIK010001712">
    <property type="protein sequence ID" value="MCD7471694.1"/>
    <property type="molecule type" value="Genomic_DNA"/>
</dbReference>
<evidence type="ECO:0000313" key="2">
    <source>
        <dbReference type="Proteomes" id="UP000823775"/>
    </source>
</evidence>
<proteinExistence type="predicted"/>
<dbReference type="Pfam" id="PF05056">
    <property type="entry name" value="DUF674"/>
    <property type="match status" value="2"/>
</dbReference>
<keyword evidence="2" id="KW-1185">Reference proteome</keyword>
<dbReference type="InterPro" id="IPR007750">
    <property type="entry name" value="DUF674"/>
</dbReference>
<reference evidence="1 2" key="1">
    <citation type="journal article" date="2021" name="BMC Genomics">
        <title>Datura genome reveals duplications of psychoactive alkaloid biosynthetic genes and high mutation rate following tissue culture.</title>
        <authorList>
            <person name="Rajewski A."/>
            <person name="Carter-House D."/>
            <person name="Stajich J."/>
            <person name="Litt A."/>
        </authorList>
    </citation>
    <scope>NUCLEOTIDE SEQUENCE [LARGE SCALE GENOMIC DNA]</scope>
    <source>
        <strain evidence="1">AR-01</strain>
    </source>
</reference>
<dbReference type="PANTHER" id="PTHR33103:SF19">
    <property type="entry name" value="OS09G0544700 PROTEIN"/>
    <property type="match status" value="1"/>
</dbReference>
<comment type="caution">
    <text evidence="1">The sequence shown here is derived from an EMBL/GenBank/DDBJ whole genome shotgun (WGS) entry which is preliminary data.</text>
</comment>
<accession>A0ABS8TLE4</accession>
<protein>
    <submittedName>
        <fullName evidence="1">Uncharacterized protein</fullName>
    </submittedName>
</protein>